<feature type="region of interest" description="Disordered" evidence="1">
    <location>
        <begin position="186"/>
        <end position="219"/>
    </location>
</feature>
<sequence>MRYSRFSSSAGLIPTSTDSVHGAGHLCLTERFDYRCSIHTATQIYFHCTIIMPRLSSTIAVAIIAFTAIGAVDASSLTTSDERVYSRHFARHHPAPRASNKHDVAIAGLETIGKTAVAGAELQGASTSEPQRRDEVHEIRDAVISKPNESGFIPPPEDVGFHSLHRRHLGKAVKFLEHAGKATEGAAVVGTATEDAKDSNEGRSLVRSDDHESGKSSSSFAYRKDACLSFCVVSLGKRRKSKKAKSTQAKHEEPKPEPKHEEPKHEEPKQEEPKHEEPKPANEGTNKHDVAVAGFQAAGEAAVALAGAQGSSASTPDTSAP</sequence>
<dbReference type="AlphaFoldDB" id="A0A9W9E3X8"/>
<evidence type="ECO:0000313" key="2">
    <source>
        <dbReference type="EMBL" id="KAJ4496328.1"/>
    </source>
</evidence>
<comment type="caution">
    <text evidence="2">The sequence shown here is derived from an EMBL/GenBank/DDBJ whole genome shotgun (WGS) entry which is preliminary data.</text>
</comment>
<evidence type="ECO:0000313" key="3">
    <source>
        <dbReference type="Proteomes" id="UP001150238"/>
    </source>
</evidence>
<organism evidence="2 3">
    <name type="scientific">Lentinula lateritia</name>
    <dbReference type="NCBI Taxonomy" id="40482"/>
    <lineage>
        <taxon>Eukaryota</taxon>
        <taxon>Fungi</taxon>
        <taxon>Dikarya</taxon>
        <taxon>Basidiomycota</taxon>
        <taxon>Agaricomycotina</taxon>
        <taxon>Agaricomycetes</taxon>
        <taxon>Agaricomycetidae</taxon>
        <taxon>Agaricales</taxon>
        <taxon>Marasmiineae</taxon>
        <taxon>Omphalotaceae</taxon>
        <taxon>Lentinula</taxon>
    </lineage>
</organism>
<reference evidence="2" key="2">
    <citation type="journal article" date="2023" name="Proc. Natl. Acad. Sci. U.S.A.">
        <title>A global phylogenomic analysis of the shiitake genus Lentinula.</title>
        <authorList>
            <person name="Sierra-Patev S."/>
            <person name="Min B."/>
            <person name="Naranjo-Ortiz M."/>
            <person name="Looney B."/>
            <person name="Konkel Z."/>
            <person name="Slot J.C."/>
            <person name="Sakamoto Y."/>
            <person name="Steenwyk J.L."/>
            <person name="Rokas A."/>
            <person name="Carro J."/>
            <person name="Camarero S."/>
            <person name="Ferreira P."/>
            <person name="Molpeceres G."/>
            <person name="Ruiz-Duenas F.J."/>
            <person name="Serrano A."/>
            <person name="Henrissat B."/>
            <person name="Drula E."/>
            <person name="Hughes K.W."/>
            <person name="Mata J.L."/>
            <person name="Ishikawa N.K."/>
            <person name="Vargas-Isla R."/>
            <person name="Ushijima S."/>
            <person name="Smith C.A."/>
            <person name="Donoghue J."/>
            <person name="Ahrendt S."/>
            <person name="Andreopoulos W."/>
            <person name="He G."/>
            <person name="LaButti K."/>
            <person name="Lipzen A."/>
            <person name="Ng V."/>
            <person name="Riley R."/>
            <person name="Sandor L."/>
            <person name="Barry K."/>
            <person name="Martinez A.T."/>
            <person name="Xiao Y."/>
            <person name="Gibbons J.G."/>
            <person name="Terashima K."/>
            <person name="Grigoriev I.V."/>
            <person name="Hibbett D."/>
        </authorList>
    </citation>
    <scope>NUCLEOTIDE SEQUENCE</scope>
    <source>
        <strain evidence="2">Sp2 HRB7682 ss15</strain>
    </source>
</reference>
<proteinExistence type="predicted"/>
<accession>A0A9W9E3X8</accession>
<dbReference type="EMBL" id="JANVFS010000001">
    <property type="protein sequence ID" value="KAJ4496328.1"/>
    <property type="molecule type" value="Genomic_DNA"/>
</dbReference>
<dbReference type="Proteomes" id="UP001150238">
    <property type="component" value="Unassembled WGS sequence"/>
</dbReference>
<protein>
    <submittedName>
        <fullName evidence="2">Uncharacterized protein</fullName>
    </submittedName>
</protein>
<gene>
    <name evidence="2" type="ORF">C8J55DRAFT_17631</name>
</gene>
<reference evidence="2" key="1">
    <citation type="submission" date="2022-08" db="EMBL/GenBank/DDBJ databases">
        <authorList>
            <consortium name="DOE Joint Genome Institute"/>
            <person name="Min B."/>
            <person name="Riley R."/>
            <person name="Sierra-Patev S."/>
            <person name="Naranjo-Ortiz M."/>
            <person name="Looney B."/>
            <person name="Konkel Z."/>
            <person name="Slot J.C."/>
            <person name="Sakamoto Y."/>
            <person name="Steenwyk J.L."/>
            <person name="Rokas A."/>
            <person name="Carro J."/>
            <person name="Camarero S."/>
            <person name="Ferreira P."/>
            <person name="Molpeceres G."/>
            <person name="Ruiz-Duenas F.J."/>
            <person name="Serrano A."/>
            <person name="Henrissat B."/>
            <person name="Drula E."/>
            <person name="Hughes K.W."/>
            <person name="Mata J.L."/>
            <person name="Ishikawa N.K."/>
            <person name="Vargas-Isla R."/>
            <person name="Ushijima S."/>
            <person name="Smith C.A."/>
            <person name="Ahrendt S."/>
            <person name="Andreopoulos W."/>
            <person name="He G."/>
            <person name="Labutti K."/>
            <person name="Lipzen A."/>
            <person name="Ng V."/>
            <person name="Sandor L."/>
            <person name="Barry K."/>
            <person name="Martinez A.T."/>
            <person name="Xiao Y."/>
            <person name="Gibbons J.G."/>
            <person name="Terashima K."/>
            <person name="Hibbett D.S."/>
            <person name="Grigoriev I.V."/>
        </authorList>
    </citation>
    <scope>NUCLEOTIDE SEQUENCE</scope>
    <source>
        <strain evidence="2">Sp2 HRB7682 ss15</strain>
    </source>
</reference>
<name>A0A9W9E3X8_9AGAR</name>
<feature type="region of interest" description="Disordered" evidence="1">
    <location>
        <begin position="239"/>
        <end position="295"/>
    </location>
</feature>
<evidence type="ECO:0000256" key="1">
    <source>
        <dbReference type="SAM" id="MobiDB-lite"/>
    </source>
</evidence>
<feature type="compositionally biased region" description="Basic and acidic residues" evidence="1">
    <location>
        <begin position="194"/>
        <end position="214"/>
    </location>
</feature>
<feature type="compositionally biased region" description="Basic and acidic residues" evidence="1">
    <location>
        <begin position="249"/>
        <end position="290"/>
    </location>
</feature>